<gene>
    <name evidence="2" type="ORF">AXG93_1976s1590</name>
</gene>
<sequence>MLSRNRKPEGSSVEAIDLWRIASLSLRLNPREDGLFALELELDERDNSARVGQRWFIEATRLLRKSRDLANLGLKESLGTLHRSLSNPGRYVKDVEVDTDEEETPASTPSAQPRARGESFAARVPRKRRWKGDAEKSQHHDSAALKRKRPLQELCSRPKQKARMLVLPASSAETGRAAGEKETPSSEEDGNTRTAVGSADLPTPKARTPSAEATRPSGQERRHAEPMNVPTTDRCSAWAPYADSPSGLELRLERLRRNGGRGRSRRKMRLRRKGLRPKELRVESPRGKRLRR</sequence>
<dbReference type="EMBL" id="LVLJ01003973">
    <property type="protein sequence ID" value="OAE18952.1"/>
    <property type="molecule type" value="Genomic_DNA"/>
</dbReference>
<evidence type="ECO:0000313" key="2">
    <source>
        <dbReference type="EMBL" id="OAE18952.1"/>
    </source>
</evidence>
<organism evidence="2 3">
    <name type="scientific">Marchantia polymorpha subsp. ruderalis</name>
    <dbReference type="NCBI Taxonomy" id="1480154"/>
    <lineage>
        <taxon>Eukaryota</taxon>
        <taxon>Viridiplantae</taxon>
        <taxon>Streptophyta</taxon>
        <taxon>Embryophyta</taxon>
        <taxon>Marchantiophyta</taxon>
        <taxon>Marchantiopsida</taxon>
        <taxon>Marchantiidae</taxon>
        <taxon>Marchantiales</taxon>
        <taxon>Marchantiaceae</taxon>
        <taxon>Marchantia</taxon>
    </lineage>
</organism>
<dbReference type="AlphaFoldDB" id="A0A176VEZ5"/>
<proteinExistence type="predicted"/>
<feature type="compositionally biased region" description="Basic and acidic residues" evidence="1">
    <location>
        <begin position="131"/>
        <end position="144"/>
    </location>
</feature>
<feature type="compositionally biased region" description="Basic and acidic residues" evidence="1">
    <location>
        <begin position="276"/>
        <end position="286"/>
    </location>
</feature>
<dbReference type="Proteomes" id="UP000077202">
    <property type="component" value="Unassembled WGS sequence"/>
</dbReference>
<name>A0A176VEZ5_MARPO</name>
<feature type="region of interest" description="Disordered" evidence="1">
    <location>
        <begin position="97"/>
        <end position="292"/>
    </location>
</feature>
<accession>A0A176VEZ5</accession>
<evidence type="ECO:0000313" key="3">
    <source>
        <dbReference type="Proteomes" id="UP000077202"/>
    </source>
</evidence>
<feature type="compositionally biased region" description="Basic residues" evidence="1">
    <location>
        <begin position="257"/>
        <end position="275"/>
    </location>
</feature>
<protein>
    <submittedName>
        <fullName evidence="2">Uncharacterized protein</fullName>
    </submittedName>
</protein>
<evidence type="ECO:0000256" key="1">
    <source>
        <dbReference type="SAM" id="MobiDB-lite"/>
    </source>
</evidence>
<keyword evidence="3" id="KW-1185">Reference proteome</keyword>
<reference evidence="2" key="1">
    <citation type="submission" date="2016-03" db="EMBL/GenBank/DDBJ databases">
        <title>Mechanisms controlling the formation of the plant cell surface in tip-growing cells are functionally conserved among land plants.</title>
        <authorList>
            <person name="Honkanen S."/>
            <person name="Jones V.A."/>
            <person name="Morieri G."/>
            <person name="Champion C."/>
            <person name="Hetherington A.J."/>
            <person name="Kelly S."/>
            <person name="Saint-Marcoux D."/>
            <person name="Proust H."/>
            <person name="Prescott H."/>
            <person name="Dolan L."/>
        </authorList>
    </citation>
    <scope>NUCLEOTIDE SEQUENCE [LARGE SCALE GENOMIC DNA]</scope>
    <source>
        <tissue evidence="2">Whole gametophyte</tissue>
    </source>
</reference>
<comment type="caution">
    <text evidence="2">The sequence shown here is derived from an EMBL/GenBank/DDBJ whole genome shotgun (WGS) entry which is preliminary data.</text>
</comment>